<dbReference type="EMBL" id="WIWT01000058">
    <property type="protein sequence ID" value="KAF3206417.1"/>
    <property type="molecule type" value="Genomic_DNA"/>
</dbReference>
<evidence type="ECO:0000313" key="6">
    <source>
        <dbReference type="EMBL" id="KAF3218772.1"/>
    </source>
</evidence>
<dbReference type="AlphaFoldDB" id="A0A6G1MCX0"/>
<keyword evidence="1" id="KW-0694">RNA-binding</keyword>
<dbReference type="EMBL" id="WIPF01000007">
    <property type="protein sequence ID" value="KAF3230642.1"/>
    <property type="molecule type" value="Genomic_DNA"/>
</dbReference>
<dbReference type="InterPro" id="IPR004114">
    <property type="entry name" value="THUMP_dom"/>
</dbReference>
<evidence type="ECO:0000256" key="1">
    <source>
        <dbReference type="PROSITE-ProRule" id="PRU00529"/>
    </source>
</evidence>
<feature type="domain" description="THUMP" evidence="3">
    <location>
        <begin position="157"/>
        <end position="262"/>
    </location>
</feature>
<evidence type="ECO:0000313" key="5">
    <source>
        <dbReference type="EMBL" id="KAF3206417.1"/>
    </source>
</evidence>
<dbReference type="OrthoDB" id="367221at2759"/>
<protein>
    <recommendedName>
        <fullName evidence="3">THUMP domain-containing protein</fullName>
    </recommendedName>
</protein>
<dbReference type="InterPro" id="IPR040183">
    <property type="entry name" value="THUMPD1-like"/>
</dbReference>
<gene>
    <name evidence="6" type="ORF">TWF106_007297</name>
    <name evidence="7" type="ORF">TWF191_009553</name>
    <name evidence="5" type="ORF">TWF679_008723</name>
    <name evidence="4" type="ORF">TWF788_004823</name>
</gene>
<dbReference type="EMBL" id="WIWS01000039">
    <property type="protein sequence ID" value="KAF3218772.1"/>
    <property type="molecule type" value="Genomic_DNA"/>
</dbReference>
<dbReference type="Proteomes" id="UP000483672">
    <property type="component" value="Unassembled WGS sequence"/>
</dbReference>
<sequence length="293" mass="33079">MDKAESAQTHSKKRRGGGDDGKGSRSKRSKQWYANNTKKVIEPYKKGIFATCDKGRESRCVAELYRLFEEYADKLYGPEDAGTADTADNQNPNEPEDKPDVDDIEAAIAAEISGINAKGKAKDNRITSIKLDTPCLIFFHTKEPVDPAELVGFIFKDIEETKRRQTRFTNRLTPITKTCRANITDLEETAHEVLKPHFHEGQKGVKFAIRPNLRDHRVLNRDEIIKSVARIVGPDHKVDLKNYDLLIIVEVWRNICGVSVVRDFEHYKRFNLGLVADQSEGPTNEKACGVAPE</sequence>
<evidence type="ECO:0000313" key="4">
    <source>
        <dbReference type="EMBL" id="KAF3184994.1"/>
    </source>
</evidence>
<dbReference type="PANTHER" id="PTHR13452:SF10">
    <property type="entry name" value="THUMP DOMAIN-CONTAINING PROTEIN 1"/>
    <property type="match status" value="1"/>
</dbReference>
<evidence type="ECO:0000313" key="8">
    <source>
        <dbReference type="Proteomes" id="UP000472727"/>
    </source>
</evidence>
<comment type="caution">
    <text evidence="4">The sequence shown here is derived from an EMBL/GenBank/DDBJ whole genome shotgun (WGS) entry which is preliminary data.</text>
</comment>
<dbReference type="FunFam" id="3.30.2300.10:FF:000001">
    <property type="entry name" value="THUMP domain-containing protein 1"/>
    <property type="match status" value="1"/>
</dbReference>
<dbReference type="Proteomes" id="UP000479691">
    <property type="component" value="Unassembled WGS sequence"/>
</dbReference>
<dbReference type="EMBL" id="JAABOE010000022">
    <property type="protein sequence ID" value="KAF3184994.1"/>
    <property type="molecule type" value="Genomic_DNA"/>
</dbReference>
<proteinExistence type="predicted"/>
<feature type="region of interest" description="Disordered" evidence="2">
    <location>
        <begin position="1"/>
        <end position="36"/>
    </location>
</feature>
<dbReference type="PANTHER" id="PTHR13452">
    <property type="entry name" value="THUMP DOMAIN CONTAINING PROTEIN 1-RELATED"/>
    <property type="match status" value="1"/>
</dbReference>
<dbReference type="SUPFAM" id="SSF143437">
    <property type="entry name" value="THUMP domain-like"/>
    <property type="match status" value="1"/>
</dbReference>
<dbReference type="SMART" id="SM00981">
    <property type="entry name" value="THUMP"/>
    <property type="match status" value="1"/>
</dbReference>
<evidence type="ECO:0000259" key="3">
    <source>
        <dbReference type="PROSITE" id="PS51165"/>
    </source>
</evidence>
<dbReference type="GO" id="GO:0006400">
    <property type="term" value="P:tRNA modification"/>
    <property type="evidence" value="ECO:0007669"/>
    <property type="project" value="InterPro"/>
</dbReference>
<dbReference type="Pfam" id="PF02926">
    <property type="entry name" value="THUMP"/>
    <property type="match status" value="1"/>
</dbReference>
<dbReference type="GO" id="GO:0003723">
    <property type="term" value="F:RNA binding"/>
    <property type="evidence" value="ECO:0007669"/>
    <property type="project" value="UniProtKB-UniRule"/>
</dbReference>
<dbReference type="Proteomes" id="UP000472727">
    <property type="component" value="Unassembled WGS sequence"/>
</dbReference>
<reference evidence="8 9" key="1">
    <citation type="submission" date="2019-06" db="EMBL/GenBank/DDBJ databases">
        <authorList>
            <person name="Palmer J.M."/>
        </authorList>
    </citation>
    <scope>NUCLEOTIDE SEQUENCE [LARGE SCALE GENOMIC DNA]</scope>
    <source>
        <strain evidence="6 8">TWF106</strain>
        <strain evidence="7 10">TWF191</strain>
        <strain evidence="5">TWF679</strain>
        <strain evidence="4 9">TWF788</strain>
    </source>
</reference>
<name>A0A6G1MCX0_ORBOL</name>
<feature type="region of interest" description="Disordered" evidence="2">
    <location>
        <begin position="78"/>
        <end position="100"/>
    </location>
</feature>
<dbReference type="CDD" id="cd11717">
    <property type="entry name" value="THUMP_THUMPD1_like"/>
    <property type="match status" value="1"/>
</dbReference>
<evidence type="ECO:0000313" key="10">
    <source>
        <dbReference type="Proteomes" id="UP000483672"/>
    </source>
</evidence>
<dbReference type="Gene3D" id="3.30.2300.10">
    <property type="entry name" value="THUMP superfamily"/>
    <property type="match status" value="1"/>
</dbReference>
<dbReference type="PROSITE" id="PS51165">
    <property type="entry name" value="THUMP"/>
    <property type="match status" value="1"/>
</dbReference>
<evidence type="ECO:0000313" key="9">
    <source>
        <dbReference type="Proteomes" id="UP000479691"/>
    </source>
</evidence>
<accession>A0A6G1MCX0</accession>
<evidence type="ECO:0000313" key="7">
    <source>
        <dbReference type="EMBL" id="KAF3230642.1"/>
    </source>
</evidence>
<organism evidence="4 9">
    <name type="scientific">Orbilia oligospora</name>
    <name type="common">Nematode-trapping fungus</name>
    <name type="synonym">Arthrobotrys oligospora</name>
    <dbReference type="NCBI Taxonomy" id="2813651"/>
    <lineage>
        <taxon>Eukaryota</taxon>
        <taxon>Fungi</taxon>
        <taxon>Dikarya</taxon>
        <taxon>Ascomycota</taxon>
        <taxon>Pezizomycotina</taxon>
        <taxon>Orbiliomycetes</taxon>
        <taxon>Orbiliales</taxon>
        <taxon>Orbiliaceae</taxon>
        <taxon>Orbilia</taxon>
    </lineage>
</organism>
<dbReference type="Proteomes" id="UP000614610">
    <property type="component" value="Unassembled WGS sequence"/>
</dbReference>
<evidence type="ECO:0000256" key="2">
    <source>
        <dbReference type="SAM" id="MobiDB-lite"/>
    </source>
</evidence>